<dbReference type="SMART" id="SM00091">
    <property type="entry name" value="PAS"/>
    <property type="match status" value="2"/>
</dbReference>
<reference evidence="10 11" key="1">
    <citation type="submission" date="2014-07" db="EMBL/GenBank/DDBJ databases">
        <title>Methanogenic archaea and the global carbon cycle.</title>
        <authorList>
            <person name="Henriksen J.R."/>
            <person name="Luke J."/>
            <person name="Reinhart S."/>
            <person name="Benedict M.N."/>
            <person name="Youngblut N.D."/>
            <person name="Metcalf M.E."/>
            <person name="Whitaker R.J."/>
            <person name="Metcalf W.W."/>
        </authorList>
    </citation>
    <scope>NUCLEOTIDE SEQUENCE [LARGE SCALE GENOMIC DNA]</scope>
    <source>
        <strain evidence="10 11">HB-1</strain>
    </source>
</reference>
<dbReference type="InterPro" id="IPR000700">
    <property type="entry name" value="PAS-assoc_C"/>
</dbReference>
<dbReference type="CDD" id="cd00130">
    <property type="entry name" value="PAS"/>
    <property type="match status" value="1"/>
</dbReference>
<keyword evidence="4" id="KW-0175">Coiled coil</keyword>
<dbReference type="InterPro" id="IPR001610">
    <property type="entry name" value="PAC"/>
</dbReference>
<dbReference type="PANTHER" id="PTHR32089:SF112">
    <property type="entry name" value="LYSOZYME-LIKE PROTEIN-RELATED"/>
    <property type="match status" value="1"/>
</dbReference>
<evidence type="ECO:0000256" key="3">
    <source>
        <dbReference type="PROSITE-ProRule" id="PRU00284"/>
    </source>
</evidence>
<keyword evidence="1 3" id="KW-0807">Transducer</keyword>
<evidence type="ECO:0000259" key="8">
    <source>
        <dbReference type="PROSITE" id="PS50113"/>
    </source>
</evidence>
<accession>A0A0E3SDR7</accession>
<dbReference type="EMBL" id="CP009516">
    <property type="protein sequence ID" value="AKB77628.1"/>
    <property type="molecule type" value="Genomic_DNA"/>
</dbReference>
<dbReference type="SUPFAM" id="SSF55785">
    <property type="entry name" value="PYP-like sensor domain (PAS domain)"/>
    <property type="match status" value="2"/>
</dbReference>
<dbReference type="InterPro" id="IPR004089">
    <property type="entry name" value="MCPsignal_dom"/>
</dbReference>
<dbReference type="KEGG" id="mhor:MSHOH_1145"/>
<feature type="coiled-coil region" evidence="4">
    <location>
        <begin position="559"/>
        <end position="615"/>
    </location>
</feature>
<name>A0A0E3SDR7_9EURY</name>
<evidence type="ECO:0000256" key="5">
    <source>
        <dbReference type="SAM" id="MobiDB-lite"/>
    </source>
</evidence>
<dbReference type="HOGENOM" id="CLU_412592_0_0_2"/>
<dbReference type="SMART" id="SM00086">
    <property type="entry name" value="PAC"/>
    <property type="match status" value="2"/>
</dbReference>
<dbReference type="PROSITE" id="PS50112">
    <property type="entry name" value="PAS"/>
    <property type="match status" value="1"/>
</dbReference>
<dbReference type="SMART" id="SM00283">
    <property type="entry name" value="MA"/>
    <property type="match status" value="1"/>
</dbReference>
<dbReference type="InterPro" id="IPR013655">
    <property type="entry name" value="PAS_fold_3"/>
</dbReference>
<feature type="compositionally biased region" description="Polar residues" evidence="5">
    <location>
        <begin position="644"/>
        <end position="660"/>
    </location>
</feature>
<dbReference type="AlphaFoldDB" id="A0A0E3SDR7"/>
<dbReference type="PROSITE" id="PS50885">
    <property type="entry name" value="HAMP"/>
    <property type="match status" value="1"/>
</dbReference>
<dbReference type="InterPro" id="IPR003660">
    <property type="entry name" value="HAMP_dom"/>
</dbReference>
<evidence type="ECO:0000259" key="9">
    <source>
        <dbReference type="PROSITE" id="PS50885"/>
    </source>
</evidence>
<dbReference type="NCBIfam" id="TIGR00229">
    <property type="entry name" value="sensory_box"/>
    <property type="match status" value="1"/>
</dbReference>
<feature type="domain" description="PAC" evidence="8">
    <location>
        <begin position="104"/>
        <end position="156"/>
    </location>
</feature>
<feature type="domain" description="HAMP" evidence="9">
    <location>
        <begin position="288"/>
        <end position="340"/>
    </location>
</feature>
<evidence type="ECO:0000256" key="2">
    <source>
        <dbReference type="ARBA" id="ARBA00029447"/>
    </source>
</evidence>
<evidence type="ECO:0000313" key="11">
    <source>
        <dbReference type="Proteomes" id="UP000033101"/>
    </source>
</evidence>
<evidence type="ECO:0000259" key="6">
    <source>
        <dbReference type="PROSITE" id="PS50111"/>
    </source>
</evidence>
<feature type="region of interest" description="Disordered" evidence="5">
    <location>
        <begin position="644"/>
        <end position="672"/>
    </location>
</feature>
<organism evidence="10 11">
    <name type="scientific">Methanosarcina horonobensis HB-1 = JCM 15518</name>
    <dbReference type="NCBI Taxonomy" id="1434110"/>
    <lineage>
        <taxon>Archaea</taxon>
        <taxon>Methanobacteriati</taxon>
        <taxon>Methanobacteriota</taxon>
        <taxon>Stenosarchaea group</taxon>
        <taxon>Methanomicrobia</taxon>
        <taxon>Methanosarcinales</taxon>
        <taxon>Methanosarcinaceae</taxon>
        <taxon>Methanosarcina</taxon>
    </lineage>
</organism>
<dbReference type="Pfam" id="PF08447">
    <property type="entry name" value="PAS_3"/>
    <property type="match status" value="1"/>
</dbReference>
<comment type="similarity">
    <text evidence="2">Belongs to the methyl-accepting chemotaxis (MCP) protein family.</text>
</comment>
<dbReference type="PROSITE" id="PS50111">
    <property type="entry name" value="CHEMOTAXIS_TRANSDUC_2"/>
    <property type="match status" value="1"/>
</dbReference>
<dbReference type="InterPro" id="IPR000014">
    <property type="entry name" value="PAS"/>
</dbReference>
<dbReference type="GO" id="GO:0007165">
    <property type="term" value="P:signal transduction"/>
    <property type="evidence" value="ECO:0007669"/>
    <property type="project" value="UniProtKB-KW"/>
</dbReference>
<dbReference type="CDD" id="cd06225">
    <property type="entry name" value="HAMP"/>
    <property type="match status" value="1"/>
</dbReference>
<dbReference type="Pfam" id="PF00015">
    <property type="entry name" value="MCPsignal"/>
    <property type="match status" value="1"/>
</dbReference>
<proteinExistence type="inferred from homology"/>
<evidence type="ECO:0000256" key="1">
    <source>
        <dbReference type="ARBA" id="ARBA00023224"/>
    </source>
</evidence>
<sequence length="672" mass="73726">MVSLDYDSNLMPQKHLTKKITEDIDSNAKELSWLIDNLPLTVFRLSSESAWTIHYINKNVEQLTGYSQTDFISQKLSWSDIILPEDRSIINTVVQKAIKNRTPYQVEYRIKKSNGNTVFVQEQAHPVKDDKGNIAYFDGVFLDLTLQVNRQEESQRAIVNSIPKPSLAYLVDSSRKIKFINDYFVEICNQKSANELIGLTPSDIVESSTLVHGTGKTKSVAETVLDTGQGVYNIDGFIKLRGADRAIYVITSATPIRDDTDSIIGSLMVMTDMTEMKDKEKEVEDLLNYTNTCLKDLGEGIRRIGEGDLEAHLEKIKDDDFGKTFDEFNRLVANLKSVIEIILEDMLTTLEEARQSEEAVGQMNTGMQQISTAAEQIATGSENLSRHAGTAASDIKSSQEIFRKLSDSSTKSSSYASQAGKTSDESQGLSNMALEEVEQLVAEISKLGDIVHSLDDAVNNIGAVTGKIKSIADQTNLLALNAAIEAARAGEYGRGFAVVADEVRKLAADSRKSTDEINEIVTNVQKETKKVTEAINTADGQAKTGSKNIKQALGKGQEIATAVATINSMLAELDRLAEEGLDRIENIEKSISETASTAEENAASSEETSAAIEEQTAAMQQVSNSVQNVSELAQKTVNTLLENFQVSGEQKNSQPSSGKPQSFDRKKNPKIY</sequence>
<dbReference type="Pfam" id="PF13426">
    <property type="entry name" value="PAS_9"/>
    <property type="match status" value="1"/>
</dbReference>
<feature type="domain" description="PAC" evidence="8">
    <location>
        <begin position="232"/>
        <end position="285"/>
    </location>
</feature>
<dbReference type="PROSITE" id="PS50113">
    <property type="entry name" value="PAC"/>
    <property type="match status" value="2"/>
</dbReference>
<dbReference type="GeneID" id="24830312"/>
<feature type="domain" description="Methyl-accepting transducer" evidence="6">
    <location>
        <begin position="366"/>
        <end position="609"/>
    </location>
</feature>
<dbReference type="STRING" id="1434110.MSHOH_1145"/>
<evidence type="ECO:0000313" key="10">
    <source>
        <dbReference type="EMBL" id="AKB77628.1"/>
    </source>
</evidence>
<keyword evidence="11" id="KW-1185">Reference proteome</keyword>
<dbReference type="Gene3D" id="1.10.287.950">
    <property type="entry name" value="Methyl-accepting chemotaxis protein"/>
    <property type="match status" value="1"/>
</dbReference>
<evidence type="ECO:0000256" key="4">
    <source>
        <dbReference type="SAM" id="Coils"/>
    </source>
</evidence>
<dbReference type="SMART" id="SM00304">
    <property type="entry name" value="HAMP"/>
    <property type="match status" value="1"/>
</dbReference>
<protein>
    <submittedName>
        <fullName evidence="10">Methyl-accepting chemotaxis protein</fullName>
    </submittedName>
</protein>
<dbReference type="RefSeq" id="WP_048138127.1">
    <property type="nucleotide sequence ID" value="NZ_CP009516.1"/>
</dbReference>
<dbReference type="PATRIC" id="fig|1434110.4.peg.1425"/>
<dbReference type="PANTHER" id="PTHR32089">
    <property type="entry name" value="METHYL-ACCEPTING CHEMOTAXIS PROTEIN MCPB"/>
    <property type="match status" value="1"/>
</dbReference>
<dbReference type="OrthoDB" id="116658at2157"/>
<dbReference type="Gene3D" id="3.30.450.20">
    <property type="entry name" value="PAS domain"/>
    <property type="match status" value="2"/>
</dbReference>
<dbReference type="GO" id="GO:0016020">
    <property type="term" value="C:membrane"/>
    <property type="evidence" value="ECO:0007669"/>
    <property type="project" value="InterPro"/>
</dbReference>
<dbReference type="InterPro" id="IPR035965">
    <property type="entry name" value="PAS-like_dom_sf"/>
</dbReference>
<dbReference type="SUPFAM" id="SSF58104">
    <property type="entry name" value="Methyl-accepting chemotaxis protein (MCP) signaling domain"/>
    <property type="match status" value="1"/>
</dbReference>
<dbReference type="Proteomes" id="UP000033101">
    <property type="component" value="Chromosome"/>
</dbReference>
<gene>
    <name evidence="10" type="ORF">MSHOH_1145</name>
</gene>
<evidence type="ECO:0000259" key="7">
    <source>
        <dbReference type="PROSITE" id="PS50112"/>
    </source>
</evidence>
<dbReference type="Pfam" id="PF00672">
    <property type="entry name" value="HAMP"/>
    <property type="match status" value="1"/>
</dbReference>
<feature type="domain" description="PAS" evidence="7">
    <location>
        <begin position="27"/>
        <end position="101"/>
    </location>
</feature>